<keyword evidence="4 15" id="KW-0812">Transmembrane</keyword>
<comment type="catalytic activity">
    <reaction evidence="9">
        <text>D-xylose(out) = D-xylose(in)</text>
        <dbReference type="Rhea" id="RHEA:78427"/>
        <dbReference type="ChEBI" id="CHEBI:53455"/>
    </reaction>
    <physiologicalReaction direction="left-to-right" evidence="9">
        <dbReference type="Rhea" id="RHEA:78428"/>
    </physiologicalReaction>
</comment>
<dbReference type="GO" id="GO:0005351">
    <property type="term" value="F:carbohydrate:proton symporter activity"/>
    <property type="evidence" value="ECO:0007669"/>
    <property type="project" value="TreeGrafter"/>
</dbReference>
<comment type="caution">
    <text evidence="17">The sequence shown here is derived from an EMBL/GenBank/DDBJ whole genome shotgun (WGS) entry which is preliminary data.</text>
</comment>
<feature type="transmembrane region" description="Helical" evidence="15">
    <location>
        <begin position="173"/>
        <end position="197"/>
    </location>
</feature>
<comment type="similarity">
    <text evidence="2">Belongs to the major facilitator superfamily. Sugar transporter (TC 2.A.1.1) family.</text>
</comment>
<comment type="catalytic activity">
    <reaction evidence="8">
        <text>D-glucose(out) = D-glucose(in)</text>
        <dbReference type="Rhea" id="RHEA:60376"/>
        <dbReference type="ChEBI" id="CHEBI:4167"/>
    </reaction>
    <physiologicalReaction direction="left-to-right" evidence="8">
        <dbReference type="Rhea" id="RHEA:60377"/>
    </physiologicalReaction>
</comment>
<feature type="transmembrane region" description="Helical" evidence="15">
    <location>
        <begin position="329"/>
        <end position="348"/>
    </location>
</feature>
<evidence type="ECO:0000256" key="13">
    <source>
        <dbReference type="ARBA" id="ARBA00044780"/>
    </source>
</evidence>
<feature type="compositionally biased region" description="Basic and acidic residues" evidence="14">
    <location>
        <begin position="463"/>
        <end position="484"/>
    </location>
</feature>
<protein>
    <recommendedName>
        <fullName evidence="13">Hexose transporter 1</fullName>
    </recommendedName>
</protein>
<evidence type="ECO:0000256" key="8">
    <source>
        <dbReference type="ARBA" id="ARBA00044648"/>
    </source>
</evidence>
<dbReference type="PRINTS" id="PR00171">
    <property type="entry name" value="SUGRTRNSPORT"/>
</dbReference>
<dbReference type="AlphaFoldDB" id="A0A1R2CY34"/>
<name>A0A1R2CY34_9CILI</name>
<dbReference type="Pfam" id="PF00083">
    <property type="entry name" value="Sugar_tr"/>
    <property type="match status" value="1"/>
</dbReference>
<feature type="transmembrane region" description="Helical" evidence="15">
    <location>
        <begin position="297"/>
        <end position="317"/>
    </location>
</feature>
<evidence type="ECO:0000256" key="7">
    <source>
        <dbReference type="ARBA" id="ARBA00044637"/>
    </source>
</evidence>
<feature type="transmembrane region" description="Helical" evidence="15">
    <location>
        <begin position="354"/>
        <end position="381"/>
    </location>
</feature>
<feature type="transmembrane region" description="Helical" evidence="15">
    <location>
        <begin position="112"/>
        <end position="129"/>
    </location>
</feature>
<evidence type="ECO:0000256" key="5">
    <source>
        <dbReference type="ARBA" id="ARBA00022989"/>
    </source>
</evidence>
<feature type="compositionally biased region" description="Polar residues" evidence="14">
    <location>
        <begin position="491"/>
        <end position="500"/>
    </location>
</feature>
<dbReference type="PANTHER" id="PTHR48022">
    <property type="entry name" value="PLASTIDIC GLUCOSE TRANSPORTER 4"/>
    <property type="match status" value="1"/>
</dbReference>
<evidence type="ECO:0000256" key="11">
    <source>
        <dbReference type="ARBA" id="ARBA00044668"/>
    </source>
</evidence>
<dbReference type="Gene3D" id="1.20.1250.20">
    <property type="entry name" value="MFS general substrate transporter like domains"/>
    <property type="match status" value="1"/>
</dbReference>
<dbReference type="PROSITE" id="PS50850">
    <property type="entry name" value="MFS"/>
    <property type="match status" value="1"/>
</dbReference>
<keyword evidence="18" id="KW-1185">Reference proteome</keyword>
<evidence type="ECO:0000256" key="12">
    <source>
        <dbReference type="ARBA" id="ARBA00044710"/>
    </source>
</evidence>
<feature type="transmembrane region" description="Helical" evidence="15">
    <location>
        <begin position="416"/>
        <end position="436"/>
    </location>
</feature>
<comment type="catalytic activity">
    <reaction evidence="10">
        <text>D-mannose(out) = D-mannose(in)</text>
        <dbReference type="Rhea" id="RHEA:78391"/>
        <dbReference type="ChEBI" id="CHEBI:4208"/>
    </reaction>
    <physiologicalReaction direction="left-to-right" evidence="10">
        <dbReference type="Rhea" id="RHEA:78392"/>
    </physiologicalReaction>
</comment>
<proteinExistence type="inferred from homology"/>
<dbReference type="InterPro" id="IPR020846">
    <property type="entry name" value="MFS_dom"/>
</dbReference>
<dbReference type="InterPro" id="IPR050360">
    <property type="entry name" value="MFS_Sugar_Transporters"/>
</dbReference>
<sequence>MDISREIEVRKVWMRALHIYLGLFLLGYTIAVFNTCALNISWTLDWGSNELAYFNLFSTIIPAGISIGCLITGPSISRFGRRKTYIAAGWLYILGTAILLCPFTVMFGIGRMLTGISSGIYGVLPPIYANEITPEAIIGKVGAYIAIMSSSGVIFAYVFGLPLPVSSGSDFNYWWMFMFIFPAAIAGYMLASTIWLVRYDSPQYYMEKGMIDMAERALRESYTEEGMESGRIRIKADQANATSGEKKANVINIFCDRKFAKMIRIGFIRVFFFQFSGIFTMLFYSTSVFSKLGGGIFISRVLTVVVGLILLIANFLFIPVAKYFGRKTIFVGGDLLMSALMVGAGVTSSHNVGVIWPVILILLFVLVFGSTANSVTWMYLAEILNPQILVVVSMYSWILTIVITLLFPILVEIWDISVLLYIFAVINALGALYSVFDMVETKGKLKADVLKSLNVGKDIGNYKNDESPTDRQMLENENNEKPDEYIEENPESNSIDENQS</sequence>
<evidence type="ECO:0000256" key="1">
    <source>
        <dbReference type="ARBA" id="ARBA00004141"/>
    </source>
</evidence>
<feature type="transmembrane region" description="Helical" evidence="15">
    <location>
        <begin position="85"/>
        <end position="106"/>
    </location>
</feature>
<feature type="region of interest" description="Disordered" evidence="14">
    <location>
        <begin position="460"/>
        <end position="500"/>
    </location>
</feature>
<evidence type="ECO:0000256" key="2">
    <source>
        <dbReference type="ARBA" id="ARBA00010992"/>
    </source>
</evidence>
<keyword evidence="5 15" id="KW-1133">Transmembrane helix</keyword>
<organism evidence="17 18">
    <name type="scientific">Stentor coeruleus</name>
    <dbReference type="NCBI Taxonomy" id="5963"/>
    <lineage>
        <taxon>Eukaryota</taxon>
        <taxon>Sar</taxon>
        <taxon>Alveolata</taxon>
        <taxon>Ciliophora</taxon>
        <taxon>Postciliodesmatophora</taxon>
        <taxon>Heterotrichea</taxon>
        <taxon>Heterotrichida</taxon>
        <taxon>Stentoridae</taxon>
        <taxon>Stentor</taxon>
    </lineage>
</organism>
<comment type="catalytic activity">
    <reaction evidence="12">
        <text>D-fructose(out) = D-fructose(in)</text>
        <dbReference type="Rhea" id="RHEA:60372"/>
        <dbReference type="ChEBI" id="CHEBI:37721"/>
    </reaction>
    <physiologicalReaction direction="left-to-right" evidence="12">
        <dbReference type="Rhea" id="RHEA:60373"/>
    </physiologicalReaction>
</comment>
<keyword evidence="6 15" id="KW-0472">Membrane</keyword>
<evidence type="ECO:0000256" key="15">
    <source>
        <dbReference type="SAM" id="Phobius"/>
    </source>
</evidence>
<dbReference type="InterPro" id="IPR005828">
    <property type="entry name" value="MFS_sugar_transport-like"/>
</dbReference>
<dbReference type="GO" id="GO:0016020">
    <property type="term" value="C:membrane"/>
    <property type="evidence" value="ECO:0007669"/>
    <property type="project" value="UniProtKB-SubCell"/>
</dbReference>
<evidence type="ECO:0000256" key="6">
    <source>
        <dbReference type="ARBA" id="ARBA00023136"/>
    </source>
</evidence>
<dbReference type="Proteomes" id="UP000187209">
    <property type="component" value="Unassembled WGS sequence"/>
</dbReference>
<dbReference type="InterPro" id="IPR003663">
    <property type="entry name" value="Sugar/inositol_transpt"/>
</dbReference>
<feature type="transmembrane region" description="Helical" evidence="15">
    <location>
        <begin position="388"/>
        <end position="410"/>
    </location>
</feature>
<dbReference type="EMBL" id="MPUH01000034">
    <property type="protein sequence ID" value="OMJ93916.1"/>
    <property type="molecule type" value="Genomic_DNA"/>
</dbReference>
<feature type="domain" description="Major facilitator superfamily (MFS) profile" evidence="16">
    <location>
        <begin position="15"/>
        <end position="442"/>
    </location>
</feature>
<feature type="transmembrane region" description="Helical" evidence="15">
    <location>
        <begin position="141"/>
        <end position="161"/>
    </location>
</feature>
<evidence type="ECO:0000256" key="9">
    <source>
        <dbReference type="ARBA" id="ARBA00044656"/>
    </source>
</evidence>
<comment type="catalytic activity">
    <reaction evidence="11">
        <text>D-glucosamine(out) = D-glucosamine(in)</text>
        <dbReference type="Rhea" id="RHEA:78423"/>
        <dbReference type="ChEBI" id="CHEBI:58723"/>
    </reaction>
    <physiologicalReaction direction="left-to-right" evidence="11">
        <dbReference type="Rhea" id="RHEA:78424"/>
    </physiologicalReaction>
</comment>
<evidence type="ECO:0000256" key="4">
    <source>
        <dbReference type="ARBA" id="ARBA00022692"/>
    </source>
</evidence>
<feature type="transmembrane region" description="Helical" evidence="15">
    <location>
        <begin position="267"/>
        <end position="285"/>
    </location>
</feature>
<evidence type="ECO:0000313" key="17">
    <source>
        <dbReference type="EMBL" id="OMJ93916.1"/>
    </source>
</evidence>
<feature type="transmembrane region" description="Helical" evidence="15">
    <location>
        <begin position="12"/>
        <end position="33"/>
    </location>
</feature>
<reference evidence="17 18" key="1">
    <citation type="submission" date="2016-11" db="EMBL/GenBank/DDBJ databases">
        <title>The macronuclear genome of Stentor coeruleus: a giant cell with tiny introns.</title>
        <authorList>
            <person name="Slabodnick M."/>
            <person name="Ruby J.G."/>
            <person name="Reiff S.B."/>
            <person name="Swart E.C."/>
            <person name="Gosai S."/>
            <person name="Prabakaran S."/>
            <person name="Witkowska E."/>
            <person name="Larue G.E."/>
            <person name="Fisher S."/>
            <person name="Freeman R.M."/>
            <person name="Gunawardena J."/>
            <person name="Chu W."/>
            <person name="Stover N.A."/>
            <person name="Gregory B.D."/>
            <person name="Nowacki M."/>
            <person name="Derisi J."/>
            <person name="Roy S.W."/>
            <person name="Marshall W.F."/>
            <person name="Sood P."/>
        </authorList>
    </citation>
    <scope>NUCLEOTIDE SEQUENCE [LARGE SCALE GENOMIC DNA]</scope>
    <source>
        <strain evidence="17">WM001</strain>
    </source>
</reference>
<comment type="subunit">
    <text evidence="3">Homodimer.</text>
</comment>
<evidence type="ECO:0000313" key="18">
    <source>
        <dbReference type="Proteomes" id="UP000187209"/>
    </source>
</evidence>
<evidence type="ECO:0000256" key="10">
    <source>
        <dbReference type="ARBA" id="ARBA00044662"/>
    </source>
</evidence>
<feature type="transmembrane region" description="Helical" evidence="15">
    <location>
        <begin position="53"/>
        <end position="73"/>
    </location>
</feature>
<dbReference type="SUPFAM" id="SSF103473">
    <property type="entry name" value="MFS general substrate transporter"/>
    <property type="match status" value="1"/>
</dbReference>
<dbReference type="OrthoDB" id="6612291at2759"/>
<comment type="catalytic activity">
    <reaction evidence="7">
        <text>D-galactose(in) = D-galactose(out)</text>
        <dbReference type="Rhea" id="RHEA:34915"/>
        <dbReference type="ChEBI" id="CHEBI:4139"/>
    </reaction>
    <physiologicalReaction direction="right-to-left" evidence="7">
        <dbReference type="Rhea" id="RHEA:34917"/>
    </physiologicalReaction>
</comment>
<evidence type="ECO:0000256" key="3">
    <source>
        <dbReference type="ARBA" id="ARBA00011738"/>
    </source>
</evidence>
<accession>A0A1R2CY34</accession>
<dbReference type="InterPro" id="IPR036259">
    <property type="entry name" value="MFS_trans_sf"/>
</dbReference>
<evidence type="ECO:0000256" key="14">
    <source>
        <dbReference type="SAM" id="MobiDB-lite"/>
    </source>
</evidence>
<dbReference type="PANTHER" id="PTHR48022:SF2">
    <property type="entry name" value="PLASTIDIC GLUCOSE TRANSPORTER 4"/>
    <property type="match status" value="1"/>
</dbReference>
<gene>
    <name evidence="17" type="ORF">SteCoe_2965</name>
</gene>
<comment type="subcellular location">
    <subcellularLocation>
        <location evidence="1">Membrane</location>
        <topology evidence="1">Multi-pass membrane protein</topology>
    </subcellularLocation>
</comment>
<evidence type="ECO:0000259" key="16">
    <source>
        <dbReference type="PROSITE" id="PS50850"/>
    </source>
</evidence>